<evidence type="ECO:0000256" key="1">
    <source>
        <dbReference type="SAM" id="SignalP"/>
    </source>
</evidence>
<organism evidence="2 3">
    <name type="scientific">Drosophila madeirensis</name>
    <name type="common">Fruit fly</name>
    <dbReference type="NCBI Taxonomy" id="30013"/>
    <lineage>
        <taxon>Eukaryota</taxon>
        <taxon>Metazoa</taxon>
        <taxon>Ecdysozoa</taxon>
        <taxon>Arthropoda</taxon>
        <taxon>Hexapoda</taxon>
        <taxon>Insecta</taxon>
        <taxon>Pterygota</taxon>
        <taxon>Neoptera</taxon>
        <taxon>Endopterygota</taxon>
        <taxon>Diptera</taxon>
        <taxon>Brachycera</taxon>
        <taxon>Muscomorpha</taxon>
        <taxon>Ephydroidea</taxon>
        <taxon>Drosophilidae</taxon>
        <taxon>Drosophila</taxon>
        <taxon>Sophophora</taxon>
    </lineage>
</organism>
<dbReference type="EMBL" id="AP029264">
    <property type="protein sequence ID" value="BFF93484.1"/>
    <property type="molecule type" value="Genomic_DNA"/>
</dbReference>
<proteinExistence type="predicted"/>
<dbReference type="AlphaFoldDB" id="A0AAU9FCQ4"/>
<evidence type="ECO:0000313" key="3">
    <source>
        <dbReference type="Proteomes" id="UP001500889"/>
    </source>
</evidence>
<keyword evidence="1" id="KW-0732">Signal</keyword>
<keyword evidence="3" id="KW-1185">Reference proteome</keyword>
<sequence>MSRTEWLVYFQIVLIFSTLPHMDALPLKDVLKRRVFAALSKAGFLVKVASLTGESLGEALINVSNVPKGIGMMVSALFSSGAREQKPPAADPNCEKGGLACKIKSVFGLKWLK</sequence>
<feature type="signal peptide" evidence="1">
    <location>
        <begin position="1"/>
        <end position="24"/>
    </location>
</feature>
<dbReference type="Proteomes" id="UP001500889">
    <property type="component" value="Chromosome U"/>
</dbReference>
<gene>
    <name evidence="2" type="ORF">DMAD_11333</name>
</gene>
<reference evidence="2 3" key="1">
    <citation type="submission" date="2024-02" db="EMBL/GenBank/DDBJ databases">
        <title>A chromosome-level genome assembly of Drosophila madeirensis, a fruit fly species endemic to Madeira island.</title>
        <authorList>
            <person name="Tomihara K."/>
            <person name="Llopart A."/>
            <person name="Yamamoto D."/>
        </authorList>
    </citation>
    <scope>NUCLEOTIDE SEQUENCE [LARGE SCALE GENOMIC DNA]</scope>
    <source>
        <strain evidence="2 3">RF1</strain>
    </source>
</reference>
<name>A0AAU9FCQ4_DROMD</name>
<feature type="chain" id="PRO_5043695243" evidence="1">
    <location>
        <begin position="25"/>
        <end position="113"/>
    </location>
</feature>
<protein>
    <submittedName>
        <fullName evidence="2">Uncharacterized protein</fullName>
    </submittedName>
</protein>
<evidence type="ECO:0000313" key="2">
    <source>
        <dbReference type="EMBL" id="BFF93484.1"/>
    </source>
</evidence>
<accession>A0AAU9FCQ4</accession>